<reference evidence="2 3" key="1">
    <citation type="journal article" date="2017" name="BMC Genomics">
        <title>Whole-genome assembly of Babesia ovata and comparative genomics between closely related pathogens.</title>
        <authorList>
            <person name="Yamagishi J."/>
            <person name="Asada M."/>
            <person name="Hakimi H."/>
            <person name="Tanaka T.Q."/>
            <person name="Sugimoto C."/>
            <person name="Kawazu S."/>
        </authorList>
    </citation>
    <scope>NUCLEOTIDE SEQUENCE [LARGE SCALE GENOMIC DNA]</scope>
    <source>
        <strain evidence="2 3">Miyake</strain>
    </source>
</reference>
<proteinExistence type="predicted"/>
<organism evidence="2 3">
    <name type="scientific">Babesia ovata</name>
    <dbReference type="NCBI Taxonomy" id="189622"/>
    <lineage>
        <taxon>Eukaryota</taxon>
        <taxon>Sar</taxon>
        <taxon>Alveolata</taxon>
        <taxon>Apicomplexa</taxon>
        <taxon>Aconoidasida</taxon>
        <taxon>Piroplasmida</taxon>
        <taxon>Babesiidae</taxon>
        <taxon>Babesia</taxon>
    </lineage>
</organism>
<evidence type="ECO:0000313" key="2">
    <source>
        <dbReference type="EMBL" id="GBE62820.1"/>
    </source>
</evidence>
<gene>
    <name evidence="2" type="ORF">BOVATA_043130</name>
</gene>
<keyword evidence="1" id="KW-0812">Transmembrane</keyword>
<feature type="transmembrane region" description="Helical" evidence="1">
    <location>
        <begin position="103"/>
        <end position="122"/>
    </location>
</feature>
<dbReference type="VEuPathDB" id="PiroplasmaDB:BOVATA_043130"/>
<dbReference type="AlphaFoldDB" id="A0A2H6KIK0"/>
<dbReference type="GO" id="GO:0032259">
    <property type="term" value="P:methylation"/>
    <property type="evidence" value="ECO:0007669"/>
    <property type="project" value="UniProtKB-KW"/>
</dbReference>
<feature type="transmembrane region" description="Helical" evidence="1">
    <location>
        <begin position="131"/>
        <end position="149"/>
    </location>
</feature>
<dbReference type="Proteomes" id="UP000236319">
    <property type="component" value="Unassembled WGS sequence"/>
</dbReference>
<evidence type="ECO:0000256" key="1">
    <source>
        <dbReference type="SAM" id="Phobius"/>
    </source>
</evidence>
<keyword evidence="1" id="KW-0472">Membrane</keyword>
<comment type="caution">
    <text evidence="2">The sequence shown here is derived from an EMBL/GenBank/DDBJ whole genome shotgun (WGS) entry which is preliminary data.</text>
</comment>
<evidence type="ECO:0000313" key="3">
    <source>
        <dbReference type="Proteomes" id="UP000236319"/>
    </source>
</evidence>
<dbReference type="RefSeq" id="XP_028869063.1">
    <property type="nucleotide sequence ID" value="XM_029013230.1"/>
</dbReference>
<protein>
    <submittedName>
        <fullName evidence="2">S-adenosyl-L-methionine-dependent methyltransferase, putative</fullName>
    </submittedName>
</protein>
<dbReference type="GeneID" id="39876590"/>
<keyword evidence="2" id="KW-0808">Transferase</keyword>
<dbReference type="GO" id="GO:0008168">
    <property type="term" value="F:methyltransferase activity"/>
    <property type="evidence" value="ECO:0007669"/>
    <property type="project" value="UniProtKB-KW"/>
</dbReference>
<keyword evidence="2" id="KW-0489">Methyltransferase</keyword>
<dbReference type="EMBL" id="BDSA01000007">
    <property type="protein sequence ID" value="GBE62820.1"/>
    <property type="molecule type" value="Genomic_DNA"/>
</dbReference>
<keyword evidence="1" id="KW-1133">Transmembrane helix</keyword>
<accession>A0A2H6KIK0</accession>
<name>A0A2H6KIK0_9APIC</name>
<sequence length="176" mass="20113">MRKISFLKFNFLITTLTTSRRIIRTNVVINLLIKSVFEVTSYLPVGFFEIFHEIRTKRYITVLTNLPSRLVNRRPGRILDLCFGFSVELVNGAGKLINFLLKFMYYITFKLAGNVIITILSIHKSVHVRQLLVHGLGCAICGIGWFASFSRLGKIIVKLINRRLDFVQNFAESAGT</sequence>
<keyword evidence="3" id="KW-1185">Reference proteome</keyword>